<evidence type="ECO:0000313" key="1">
    <source>
        <dbReference type="EMBL" id="GFT36496.1"/>
    </source>
</evidence>
<dbReference type="Proteomes" id="UP000887013">
    <property type="component" value="Unassembled WGS sequence"/>
</dbReference>
<name>A0A8X6TQH3_NEPPI</name>
<dbReference type="EMBL" id="BMAW01062599">
    <property type="protein sequence ID" value="GFT36496.1"/>
    <property type="molecule type" value="Genomic_DNA"/>
</dbReference>
<proteinExistence type="predicted"/>
<dbReference type="AlphaFoldDB" id="A0A8X6TQH3"/>
<evidence type="ECO:0000313" key="2">
    <source>
        <dbReference type="Proteomes" id="UP000887013"/>
    </source>
</evidence>
<protein>
    <submittedName>
        <fullName evidence="1">Uncharacterized protein</fullName>
    </submittedName>
</protein>
<gene>
    <name evidence="1" type="ORF">NPIL_331151</name>
</gene>
<accession>A0A8X6TQH3</accession>
<organism evidence="1 2">
    <name type="scientific">Nephila pilipes</name>
    <name type="common">Giant wood spider</name>
    <name type="synonym">Nephila maculata</name>
    <dbReference type="NCBI Taxonomy" id="299642"/>
    <lineage>
        <taxon>Eukaryota</taxon>
        <taxon>Metazoa</taxon>
        <taxon>Ecdysozoa</taxon>
        <taxon>Arthropoda</taxon>
        <taxon>Chelicerata</taxon>
        <taxon>Arachnida</taxon>
        <taxon>Araneae</taxon>
        <taxon>Araneomorphae</taxon>
        <taxon>Entelegynae</taxon>
        <taxon>Araneoidea</taxon>
        <taxon>Nephilidae</taxon>
        <taxon>Nephila</taxon>
    </lineage>
</organism>
<sequence length="103" mass="11427">MITSSFKKKKAILCAEIDVLVSEPEELLDHSKQKNVHQEMAQQEMQFISAETLTIGKKTRLVCKQISPSHSAGFQNPFHSARASLSAGTPMSLMDSISLWLLP</sequence>
<comment type="caution">
    <text evidence="1">The sequence shown here is derived from an EMBL/GenBank/DDBJ whole genome shotgun (WGS) entry which is preliminary data.</text>
</comment>
<reference evidence="1" key="1">
    <citation type="submission" date="2020-08" db="EMBL/GenBank/DDBJ databases">
        <title>Multicomponent nature underlies the extraordinary mechanical properties of spider dragline silk.</title>
        <authorList>
            <person name="Kono N."/>
            <person name="Nakamura H."/>
            <person name="Mori M."/>
            <person name="Yoshida Y."/>
            <person name="Ohtoshi R."/>
            <person name="Malay A.D."/>
            <person name="Moran D.A.P."/>
            <person name="Tomita M."/>
            <person name="Numata K."/>
            <person name="Arakawa K."/>
        </authorList>
    </citation>
    <scope>NUCLEOTIDE SEQUENCE</scope>
</reference>
<keyword evidence="2" id="KW-1185">Reference proteome</keyword>